<accession>A0ABD5V4S7</accession>
<dbReference type="AlphaFoldDB" id="A0ABD5V4S7"/>
<dbReference type="EMBL" id="JBHSXQ010000003">
    <property type="protein sequence ID" value="MFC6906049.1"/>
    <property type="molecule type" value="Genomic_DNA"/>
</dbReference>
<evidence type="ECO:0000259" key="1">
    <source>
        <dbReference type="Pfam" id="PF08350"/>
    </source>
</evidence>
<dbReference type="Pfam" id="PF25213">
    <property type="entry name" value="HVO_A0261_N"/>
    <property type="match status" value="1"/>
</dbReference>
<evidence type="ECO:0000313" key="4">
    <source>
        <dbReference type="Proteomes" id="UP001596312"/>
    </source>
</evidence>
<dbReference type="SUPFAM" id="SSF46785">
    <property type="entry name" value="Winged helix' DNA-binding domain"/>
    <property type="match status" value="1"/>
</dbReference>
<sequence length="262" mass="28905">MRTRSRDLLELVRRREAVLGCLVDTPRDKRDLTCQLDVSRQTVDRAIRELESAAMVERVEGDYRLTLFGELLYREFASLLDRLECLSSVLDLLAHLPPDTAISADVLVGAEVVPAGHPLPHEPIRRLEELVEGADRLAGYSPVAFPQHVSLFHHQITRTDTEIELFLDTSLIEGLRSGYDEELREALAAPDFTLYRLPEADRPDLGIVLLDDSTVWLGVYGDDGNVRGAAVTGTDAAVAWARDRLADCRAAGQAVPAPSPDG</sequence>
<keyword evidence="4" id="KW-1185">Reference proteome</keyword>
<dbReference type="Pfam" id="PF08350">
    <property type="entry name" value="FilR1_middle"/>
    <property type="match status" value="1"/>
</dbReference>
<feature type="domain" description="Methanogenesis regulatory protein FilR1 middle" evidence="1">
    <location>
        <begin position="120"/>
        <end position="250"/>
    </location>
</feature>
<proteinExistence type="predicted"/>
<name>A0ABD5V4S7_9EURY</name>
<comment type="caution">
    <text evidence="3">The sequence shown here is derived from an EMBL/GenBank/DDBJ whole genome shotgun (WGS) entry which is preliminary data.</text>
</comment>
<reference evidence="3 4" key="1">
    <citation type="journal article" date="2019" name="Int. J. Syst. Evol. Microbiol.">
        <title>The Global Catalogue of Microorganisms (GCM) 10K type strain sequencing project: providing services to taxonomists for standard genome sequencing and annotation.</title>
        <authorList>
            <consortium name="The Broad Institute Genomics Platform"/>
            <consortium name="The Broad Institute Genome Sequencing Center for Infectious Disease"/>
            <person name="Wu L."/>
            <person name="Ma J."/>
        </authorList>
    </citation>
    <scope>NUCLEOTIDE SEQUENCE [LARGE SCALE GENOMIC DNA]</scope>
    <source>
        <strain evidence="3 4">CGMCC 1.3240</strain>
    </source>
</reference>
<dbReference type="Proteomes" id="UP001596312">
    <property type="component" value="Unassembled WGS sequence"/>
</dbReference>
<organism evidence="3 4">
    <name type="scientific">Halalkalicoccus tibetensis</name>
    <dbReference type="NCBI Taxonomy" id="175632"/>
    <lineage>
        <taxon>Archaea</taxon>
        <taxon>Methanobacteriati</taxon>
        <taxon>Methanobacteriota</taxon>
        <taxon>Stenosarchaea group</taxon>
        <taxon>Halobacteria</taxon>
        <taxon>Halobacteriales</taxon>
        <taxon>Halococcaceae</taxon>
        <taxon>Halalkalicoccus</taxon>
    </lineage>
</organism>
<evidence type="ECO:0000259" key="2">
    <source>
        <dbReference type="Pfam" id="PF25213"/>
    </source>
</evidence>
<dbReference type="InterPro" id="IPR013561">
    <property type="entry name" value="FilR1_middle_dom"/>
</dbReference>
<gene>
    <name evidence="3" type="ORF">ACFQGH_12690</name>
</gene>
<dbReference type="InterPro" id="IPR057527">
    <property type="entry name" value="HVO_A0261-like_N"/>
</dbReference>
<evidence type="ECO:0000313" key="3">
    <source>
        <dbReference type="EMBL" id="MFC6906049.1"/>
    </source>
</evidence>
<feature type="domain" description="HVO-A0261-like N-terminal" evidence="2">
    <location>
        <begin position="8"/>
        <end position="84"/>
    </location>
</feature>
<protein>
    <submittedName>
        <fullName evidence="3">Helix-turn-helix transcriptional regulator</fullName>
    </submittedName>
</protein>
<dbReference type="InterPro" id="IPR036390">
    <property type="entry name" value="WH_DNA-bd_sf"/>
</dbReference>
<dbReference type="RefSeq" id="WP_340604584.1">
    <property type="nucleotide sequence ID" value="NZ_JBBMXV010000003.1"/>
</dbReference>